<dbReference type="InterPro" id="IPR000276">
    <property type="entry name" value="GPCR_Rhodpsn"/>
</dbReference>
<feature type="transmembrane region" description="Helical" evidence="10">
    <location>
        <begin position="57"/>
        <end position="79"/>
    </location>
</feature>
<name>A0A8K0CED7_IGNLU</name>
<feature type="transmembrane region" description="Helical" evidence="10">
    <location>
        <begin position="111"/>
        <end position="133"/>
    </location>
</feature>
<dbReference type="AlphaFoldDB" id="A0A8K0CED7"/>
<keyword evidence="6 10" id="KW-0472">Membrane</keyword>
<evidence type="ECO:0000313" key="13">
    <source>
        <dbReference type="Proteomes" id="UP000801492"/>
    </source>
</evidence>
<dbReference type="Gene3D" id="1.20.1070.10">
    <property type="entry name" value="Rhodopsin 7-helix transmembrane proteins"/>
    <property type="match status" value="1"/>
</dbReference>
<evidence type="ECO:0000256" key="10">
    <source>
        <dbReference type="SAM" id="Phobius"/>
    </source>
</evidence>
<proteinExistence type="inferred from homology"/>
<dbReference type="Pfam" id="PF00001">
    <property type="entry name" value="7tm_1"/>
    <property type="match status" value="1"/>
</dbReference>
<keyword evidence="3 9" id="KW-0812">Transmembrane</keyword>
<dbReference type="PRINTS" id="PR00237">
    <property type="entry name" value="GPCRRHODOPSN"/>
</dbReference>
<dbReference type="PANTHER" id="PTHR24243:SF230">
    <property type="entry name" value="G-PROTEIN COUPLED RECEPTORS FAMILY 1 PROFILE DOMAIN-CONTAINING PROTEIN"/>
    <property type="match status" value="1"/>
</dbReference>
<dbReference type="PROSITE" id="PS50262">
    <property type="entry name" value="G_PROTEIN_RECEP_F1_2"/>
    <property type="match status" value="1"/>
</dbReference>
<evidence type="ECO:0000256" key="1">
    <source>
        <dbReference type="ARBA" id="ARBA00004141"/>
    </source>
</evidence>
<comment type="subcellular location">
    <subcellularLocation>
        <location evidence="1">Membrane</location>
        <topology evidence="1">Multi-pass membrane protein</topology>
    </subcellularLocation>
</comment>
<comment type="similarity">
    <text evidence="2 9">Belongs to the G-protein coupled receptor 1 family.</text>
</comment>
<keyword evidence="13" id="KW-1185">Reference proteome</keyword>
<keyword evidence="5 9" id="KW-0297">G-protein coupled receptor</keyword>
<evidence type="ECO:0000256" key="2">
    <source>
        <dbReference type="ARBA" id="ARBA00010663"/>
    </source>
</evidence>
<dbReference type="GO" id="GO:0004930">
    <property type="term" value="F:G protein-coupled receptor activity"/>
    <property type="evidence" value="ECO:0007669"/>
    <property type="project" value="UniProtKB-KW"/>
</dbReference>
<protein>
    <recommendedName>
        <fullName evidence="11">G-protein coupled receptors family 1 profile domain-containing protein</fullName>
    </recommendedName>
</protein>
<dbReference type="OrthoDB" id="9990906at2759"/>
<reference evidence="12" key="1">
    <citation type="submission" date="2019-08" db="EMBL/GenBank/DDBJ databases">
        <title>The genome of the North American firefly Photinus pyralis.</title>
        <authorList>
            <consortium name="Photinus pyralis genome working group"/>
            <person name="Fallon T.R."/>
            <person name="Sander Lower S.E."/>
            <person name="Weng J.-K."/>
        </authorList>
    </citation>
    <scope>NUCLEOTIDE SEQUENCE</scope>
    <source>
        <strain evidence="12">TRF0915ILg1</strain>
        <tissue evidence="12">Whole body</tissue>
    </source>
</reference>
<sequence length="207" mass="23804">MVDVDLFNQQGMCQIMIYITGVCSFLSVWLVLAFTVERFVAVRYPLLRQSVCTVSRAKIVILILAVLAMLLFSPLLVFARVQYDQHRKIELCTIDPEWQRYANVFNVVDTVLTFIIPVIVIGILNTCISRTIWKLASVRRKLTYRGPPPTNLLNKRKGFIRHQRPKLKPVSQNKVTKMLLVVSTACLCLNLPSYIMRVLTYLIEVCK</sequence>
<gene>
    <name evidence="12" type="ORF">ILUMI_21531</name>
</gene>
<evidence type="ECO:0000256" key="9">
    <source>
        <dbReference type="RuleBase" id="RU000688"/>
    </source>
</evidence>
<keyword evidence="8 9" id="KW-0807">Transducer</keyword>
<evidence type="ECO:0000256" key="7">
    <source>
        <dbReference type="ARBA" id="ARBA00023170"/>
    </source>
</evidence>
<dbReference type="Proteomes" id="UP000801492">
    <property type="component" value="Unassembled WGS sequence"/>
</dbReference>
<evidence type="ECO:0000256" key="4">
    <source>
        <dbReference type="ARBA" id="ARBA00022989"/>
    </source>
</evidence>
<evidence type="ECO:0000313" key="12">
    <source>
        <dbReference type="EMBL" id="KAF2884644.1"/>
    </source>
</evidence>
<keyword evidence="7 9" id="KW-0675">Receptor</keyword>
<accession>A0A8K0CED7</accession>
<dbReference type="GO" id="GO:0005886">
    <property type="term" value="C:plasma membrane"/>
    <property type="evidence" value="ECO:0007669"/>
    <property type="project" value="TreeGrafter"/>
</dbReference>
<evidence type="ECO:0000259" key="11">
    <source>
        <dbReference type="PROSITE" id="PS50262"/>
    </source>
</evidence>
<evidence type="ECO:0000256" key="8">
    <source>
        <dbReference type="ARBA" id="ARBA00023224"/>
    </source>
</evidence>
<dbReference type="EMBL" id="VTPC01090146">
    <property type="protein sequence ID" value="KAF2884644.1"/>
    <property type="molecule type" value="Genomic_DNA"/>
</dbReference>
<evidence type="ECO:0000256" key="5">
    <source>
        <dbReference type="ARBA" id="ARBA00023040"/>
    </source>
</evidence>
<feature type="domain" description="G-protein coupled receptors family 1 profile" evidence="11">
    <location>
        <begin position="1"/>
        <end position="207"/>
    </location>
</feature>
<dbReference type="PROSITE" id="PS00237">
    <property type="entry name" value="G_PROTEIN_RECEP_F1_1"/>
    <property type="match status" value="1"/>
</dbReference>
<feature type="transmembrane region" description="Helical" evidence="10">
    <location>
        <begin position="178"/>
        <end position="203"/>
    </location>
</feature>
<dbReference type="InterPro" id="IPR017452">
    <property type="entry name" value="GPCR_Rhodpsn_7TM"/>
</dbReference>
<keyword evidence="4 10" id="KW-1133">Transmembrane helix</keyword>
<comment type="caution">
    <text evidence="12">The sequence shown here is derived from an EMBL/GenBank/DDBJ whole genome shotgun (WGS) entry which is preliminary data.</text>
</comment>
<evidence type="ECO:0000256" key="6">
    <source>
        <dbReference type="ARBA" id="ARBA00023136"/>
    </source>
</evidence>
<evidence type="ECO:0000256" key="3">
    <source>
        <dbReference type="ARBA" id="ARBA00022692"/>
    </source>
</evidence>
<dbReference type="SUPFAM" id="SSF81321">
    <property type="entry name" value="Family A G protein-coupled receptor-like"/>
    <property type="match status" value="1"/>
</dbReference>
<dbReference type="PANTHER" id="PTHR24243">
    <property type="entry name" value="G-PROTEIN COUPLED RECEPTOR"/>
    <property type="match status" value="1"/>
</dbReference>
<feature type="transmembrane region" description="Helical" evidence="10">
    <location>
        <begin position="15"/>
        <end position="36"/>
    </location>
</feature>
<organism evidence="12 13">
    <name type="scientific">Ignelater luminosus</name>
    <name type="common">Cucubano</name>
    <name type="synonym">Pyrophorus luminosus</name>
    <dbReference type="NCBI Taxonomy" id="2038154"/>
    <lineage>
        <taxon>Eukaryota</taxon>
        <taxon>Metazoa</taxon>
        <taxon>Ecdysozoa</taxon>
        <taxon>Arthropoda</taxon>
        <taxon>Hexapoda</taxon>
        <taxon>Insecta</taxon>
        <taxon>Pterygota</taxon>
        <taxon>Neoptera</taxon>
        <taxon>Endopterygota</taxon>
        <taxon>Coleoptera</taxon>
        <taxon>Polyphaga</taxon>
        <taxon>Elateriformia</taxon>
        <taxon>Elateroidea</taxon>
        <taxon>Elateridae</taxon>
        <taxon>Agrypninae</taxon>
        <taxon>Pyrophorini</taxon>
        <taxon>Ignelater</taxon>
    </lineage>
</organism>